<evidence type="ECO:0000313" key="6">
    <source>
        <dbReference type="EMBL" id="SEN41523.1"/>
    </source>
</evidence>
<dbReference type="InterPro" id="IPR058792">
    <property type="entry name" value="Beta-barrel_RND_2"/>
</dbReference>
<dbReference type="GO" id="GO:0030313">
    <property type="term" value="C:cell envelope"/>
    <property type="evidence" value="ECO:0007669"/>
    <property type="project" value="TreeGrafter"/>
</dbReference>
<evidence type="ECO:0000256" key="3">
    <source>
        <dbReference type="SAM" id="MobiDB-lite"/>
    </source>
</evidence>
<feature type="region of interest" description="Disordered" evidence="3">
    <location>
        <begin position="27"/>
        <end position="56"/>
    </location>
</feature>
<evidence type="ECO:0000259" key="5">
    <source>
        <dbReference type="Pfam" id="PF25973"/>
    </source>
</evidence>
<dbReference type="Pfam" id="PF25954">
    <property type="entry name" value="Beta-barrel_RND_2"/>
    <property type="match status" value="1"/>
</dbReference>
<proteinExistence type="inferred from homology"/>
<name>A0A1H8GC11_9PROT</name>
<dbReference type="InterPro" id="IPR058647">
    <property type="entry name" value="BSH_CzcB-like"/>
</dbReference>
<feature type="domain" description="CzcB-like barrel-sandwich hybrid" evidence="5">
    <location>
        <begin position="107"/>
        <end position="251"/>
    </location>
</feature>
<dbReference type="InterPro" id="IPR006143">
    <property type="entry name" value="RND_pump_MFP"/>
</dbReference>
<sequence>MNLFNLSLPAFLILIILPLPGCYQQTNDHPAPKAENEHKHHHHSDINEFDRHSKTDSKHVHQEINEVHLSESMLASLDIRIDTLPVRSLSGKFKVNGRLALFPQHRATVTAILGANVTAIEVIEGEKVHKGQILAYLSHPNLTNLQAAYIRVYNQMQFLRKEYLREEHLFEAGVGSAKAYQQAKADYLAMKGETAGYEAQLVQLNIDAKQVRTGKILRSVPVVSPIDGNIEKVLIQLGQFVDPNATLFMIMNLDHIHADLMVFEKNVSQVREGQRVSFRVESLPGKTIAARILAVGKNFEQTPRAIHVHAEIEQKHNLMIPGMYISGEIHIENSSVTALPESAVVTDDGKSFIFSAEHHHQNEKTEWIFRPVEVRTGISDDGWIELSPVESFPDDAKVAWNNAYYLIAEINKSETSHAH</sequence>
<feature type="domain" description="CusB-like beta-barrel" evidence="4">
    <location>
        <begin position="261"/>
        <end position="328"/>
    </location>
</feature>
<dbReference type="STRING" id="917.SAMN05216326_10190"/>
<dbReference type="GO" id="GO:0060003">
    <property type="term" value="P:copper ion export"/>
    <property type="evidence" value="ECO:0007669"/>
    <property type="project" value="TreeGrafter"/>
</dbReference>
<dbReference type="Gene3D" id="2.40.50.100">
    <property type="match status" value="1"/>
</dbReference>
<evidence type="ECO:0000259" key="4">
    <source>
        <dbReference type="Pfam" id="PF25954"/>
    </source>
</evidence>
<evidence type="ECO:0000313" key="7">
    <source>
        <dbReference type="Proteomes" id="UP000199459"/>
    </source>
</evidence>
<dbReference type="GO" id="GO:0015679">
    <property type="term" value="P:plasma membrane copper ion transport"/>
    <property type="evidence" value="ECO:0007669"/>
    <property type="project" value="TreeGrafter"/>
</dbReference>
<protein>
    <submittedName>
        <fullName evidence="6">Membrane fusion protein, cobalt-zinc-cadmium efflux system</fullName>
    </submittedName>
</protein>
<gene>
    <name evidence="6" type="ORF">SAMN05216325_11747</name>
</gene>
<dbReference type="EMBL" id="FOCP01000017">
    <property type="protein sequence ID" value="SEN41523.1"/>
    <property type="molecule type" value="Genomic_DNA"/>
</dbReference>
<dbReference type="SUPFAM" id="SSF111369">
    <property type="entry name" value="HlyD-like secretion proteins"/>
    <property type="match status" value="1"/>
</dbReference>
<dbReference type="Pfam" id="PF25973">
    <property type="entry name" value="BSH_CzcB"/>
    <property type="match status" value="1"/>
</dbReference>
<evidence type="ECO:0000256" key="2">
    <source>
        <dbReference type="ARBA" id="ARBA00022448"/>
    </source>
</evidence>
<comment type="similarity">
    <text evidence="1">Belongs to the membrane fusion protein (MFP) (TC 8.A.1) family.</text>
</comment>
<dbReference type="OrthoDB" id="9784484at2"/>
<dbReference type="RefSeq" id="WP_090633230.1">
    <property type="nucleotide sequence ID" value="NZ_FOCP01000017.1"/>
</dbReference>
<dbReference type="InterPro" id="IPR051909">
    <property type="entry name" value="MFP_Cation_Efflux"/>
</dbReference>
<reference evidence="6 7" key="1">
    <citation type="submission" date="2016-10" db="EMBL/GenBank/DDBJ databases">
        <authorList>
            <person name="de Groot N.N."/>
        </authorList>
    </citation>
    <scope>NUCLEOTIDE SEQUENCE [LARGE SCALE GENOMIC DNA]</scope>
    <source>
        <strain evidence="6 7">Nm22</strain>
    </source>
</reference>
<dbReference type="NCBIfam" id="TIGR01730">
    <property type="entry name" value="RND_mfp"/>
    <property type="match status" value="1"/>
</dbReference>
<keyword evidence="2" id="KW-0813">Transport</keyword>
<evidence type="ECO:0000256" key="1">
    <source>
        <dbReference type="ARBA" id="ARBA00009477"/>
    </source>
</evidence>
<dbReference type="GO" id="GO:0022857">
    <property type="term" value="F:transmembrane transporter activity"/>
    <property type="evidence" value="ECO:0007669"/>
    <property type="project" value="InterPro"/>
</dbReference>
<dbReference type="GO" id="GO:0016020">
    <property type="term" value="C:membrane"/>
    <property type="evidence" value="ECO:0007669"/>
    <property type="project" value="InterPro"/>
</dbReference>
<dbReference type="PANTHER" id="PTHR30097">
    <property type="entry name" value="CATION EFFLUX SYSTEM PROTEIN CUSB"/>
    <property type="match status" value="1"/>
</dbReference>
<dbReference type="PANTHER" id="PTHR30097:SF4">
    <property type="entry name" value="SLR6042 PROTEIN"/>
    <property type="match status" value="1"/>
</dbReference>
<organism evidence="6 7">
    <name type="scientific">Nitrosomonas marina</name>
    <dbReference type="NCBI Taxonomy" id="917"/>
    <lineage>
        <taxon>Bacteria</taxon>
        <taxon>Pseudomonadati</taxon>
        <taxon>Pseudomonadota</taxon>
        <taxon>Betaproteobacteria</taxon>
        <taxon>Nitrosomonadales</taxon>
        <taxon>Nitrosomonadaceae</taxon>
        <taxon>Nitrosomonas</taxon>
    </lineage>
</organism>
<dbReference type="Gene3D" id="2.40.420.20">
    <property type="match status" value="1"/>
</dbReference>
<feature type="compositionally biased region" description="Basic and acidic residues" evidence="3">
    <location>
        <begin position="30"/>
        <end position="56"/>
    </location>
</feature>
<dbReference type="Proteomes" id="UP000199459">
    <property type="component" value="Unassembled WGS sequence"/>
</dbReference>
<accession>A0A1H8GC11</accession>
<dbReference type="AlphaFoldDB" id="A0A1H8GC11"/>